<protein>
    <submittedName>
        <fullName evidence="2">Uncharacterized protein LOC127752021</fullName>
    </submittedName>
</protein>
<sequence>MNYCDKVVKLLADITHLHTLACPLLVGLELLPQRHSLKCLKINVLVEDSGHAAQSAFSSTLTLLQTATQLTRVCLRTPRLDDSLWTMGLIKALGHSRQSAISCLEFEMWRTSDDQMRDILNIVSTLPLLEKLTVGCVTPYILSALQPGTIPKLIELSVETVEDCCPCCSWRMPESDLQAALCAVIIRHHASLGRLKTIDISEEESYSEFGSDSDAESYPERVHISSAGLNVLLASIMSVEGLTCLIISTDIKRI</sequence>
<gene>
    <name evidence="2" type="primary">LOC127752021</name>
</gene>
<accession>A0A9C6XCA7</accession>
<proteinExistence type="predicted"/>
<dbReference type="AlphaFoldDB" id="A0A9C6XCA7"/>
<evidence type="ECO:0000313" key="1">
    <source>
        <dbReference type="Proteomes" id="UP000504606"/>
    </source>
</evidence>
<dbReference type="GeneID" id="127752021"/>
<organism evidence="1 2">
    <name type="scientific">Frankliniella occidentalis</name>
    <name type="common">Western flower thrips</name>
    <name type="synonym">Euthrips occidentalis</name>
    <dbReference type="NCBI Taxonomy" id="133901"/>
    <lineage>
        <taxon>Eukaryota</taxon>
        <taxon>Metazoa</taxon>
        <taxon>Ecdysozoa</taxon>
        <taxon>Arthropoda</taxon>
        <taxon>Hexapoda</taxon>
        <taxon>Insecta</taxon>
        <taxon>Pterygota</taxon>
        <taxon>Neoptera</taxon>
        <taxon>Paraneoptera</taxon>
        <taxon>Thysanoptera</taxon>
        <taxon>Terebrantia</taxon>
        <taxon>Thripoidea</taxon>
        <taxon>Thripidae</taxon>
        <taxon>Frankliniella</taxon>
    </lineage>
</organism>
<feature type="non-terminal residue" evidence="2">
    <location>
        <position position="254"/>
    </location>
</feature>
<dbReference type="Proteomes" id="UP000504606">
    <property type="component" value="Unplaced"/>
</dbReference>
<name>A0A9C6XCA7_FRAOC</name>
<keyword evidence="1" id="KW-1185">Reference proteome</keyword>
<dbReference type="RefSeq" id="XP_052132429.1">
    <property type="nucleotide sequence ID" value="XM_052276469.1"/>
</dbReference>
<evidence type="ECO:0000313" key="2">
    <source>
        <dbReference type="RefSeq" id="XP_052132429.1"/>
    </source>
</evidence>
<reference evidence="2" key="1">
    <citation type="submission" date="2025-08" db="UniProtKB">
        <authorList>
            <consortium name="RefSeq"/>
        </authorList>
    </citation>
    <scope>IDENTIFICATION</scope>
    <source>
        <tissue evidence="2">Whole organism</tissue>
    </source>
</reference>
<dbReference type="KEGG" id="foc:127752021"/>